<protein>
    <submittedName>
        <fullName evidence="1">Uncharacterized protein</fullName>
    </submittedName>
</protein>
<proteinExistence type="predicted"/>
<accession>A0ABD6B836</accession>
<dbReference type="Proteomes" id="UP001597111">
    <property type="component" value="Unassembled WGS sequence"/>
</dbReference>
<evidence type="ECO:0000313" key="1">
    <source>
        <dbReference type="EMBL" id="MFD1527069.1"/>
    </source>
</evidence>
<gene>
    <name evidence="1" type="ORF">ACFR9S_12315</name>
</gene>
<keyword evidence="2" id="KW-1185">Reference proteome</keyword>
<dbReference type="RefSeq" id="WP_379730436.1">
    <property type="nucleotide sequence ID" value="NZ_JBHSWZ010000003.1"/>
</dbReference>
<evidence type="ECO:0000313" key="2">
    <source>
        <dbReference type="Proteomes" id="UP001597111"/>
    </source>
</evidence>
<comment type="caution">
    <text evidence="1">The sequence shown here is derived from an EMBL/GenBank/DDBJ whole genome shotgun (WGS) entry which is preliminary data.</text>
</comment>
<sequence length="85" mass="9258">MTEALGPKAGEVGIPVDAICIGCSSSGRDRKTTKRVTLDELDAEDPDEIKTGTFRHVCHECQTATFWNVVDVRHDLLDDDRGGSV</sequence>
<organism evidence="1 2">
    <name type="scientific">Halolamina salina</name>
    <dbReference type="NCBI Taxonomy" id="1220023"/>
    <lineage>
        <taxon>Archaea</taxon>
        <taxon>Methanobacteriati</taxon>
        <taxon>Methanobacteriota</taxon>
        <taxon>Stenosarchaea group</taxon>
        <taxon>Halobacteria</taxon>
        <taxon>Halobacteriales</taxon>
        <taxon>Haloferacaceae</taxon>
    </lineage>
</organism>
<reference evidence="1 2" key="1">
    <citation type="journal article" date="2019" name="Int. J. Syst. Evol. Microbiol.">
        <title>The Global Catalogue of Microorganisms (GCM) 10K type strain sequencing project: providing services to taxonomists for standard genome sequencing and annotation.</title>
        <authorList>
            <consortium name="The Broad Institute Genomics Platform"/>
            <consortium name="The Broad Institute Genome Sequencing Center for Infectious Disease"/>
            <person name="Wu L."/>
            <person name="Ma J."/>
        </authorList>
    </citation>
    <scope>NUCLEOTIDE SEQUENCE [LARGE SCALE GENOMIC DNA]</scope>
    <source>
        <strain evidence="1 2">CGMCC 1.12285</strain>
    </source>
</reference>
<dbReference type="EMBL" id="JBHUDH010000143">
    <property type="protein sequence ID" value="MFD1527069.1"/>
    <property type="molecule type" value="Genomic_DNA"/>
</dbReference>
<dbReference type="AlphaFoldDB" id="A0ABD6B836"/>
<name>A0ABD6B836_9EURY</name>